<dbReference type="Proteomes" id="UP000617355">
    <property type="component" value="Unassembled WGS sequence"/>
</dbReference>
<reference evidence="3" key="1">
    <citation type="journal article" date="2019" name="Int. J. Syst. Evol. Microbiol.">
        <title>The Global Catalogue of Microorganisms (GCM) 10K type strain sequencing project: providing services to taxonomists for standard genome sequencing and annotation.</title>
        <authorList>
            <consortium name="The Broad Institute Genomics Platform"/>
            <consortium name="The Broad Institute Genome Sequencing Center for Infectious Disease"/>
            <person name="Wu L."/>
            <person name="Ma J."/>
        </authorList>
    </citation>
    <scope>NUCLEOTIDE SEQUENCE [LARGE SCALE GENOMIC DNA]</scope>
    <source>
        <strain evidence="3">CGMCC 1.12922</strain>
    </source>
</reference>
<sequence length="215" mass="22672">MRKSLGLLAALGLLLAAPALSDSAQASFGVRLFGAPVGQMVLAKNANGSAYAAKGEFRTTGLAGLLARVRFTMSARGVGAMPDLRPRSYEEDVDTGYRTSAVRVSFAAGDARIDPLTGLIAALIDRDADKGCAFDGQTFDGKRAMRVQIRPAAGGVGDTLTCSGLLTRLSGYTEAEMADAVNFPFTIRFERAGDRLVAMRADIDTIHGKVALVRR</sequence>
<protein>
    <recommendedName>
        <fullName evidence="4">DUF3108 domain-containing protein</fullName>
    </recommendedName>
</protein>
<evidence type="ECO:0000313" key="3">
    <source>
        <dbReference type="Proteomes" id="UP000617355"/>
    </source>
</evidence>
<name>A0ABQ1QW41_9RHOB</name>
<proteinExistence type="predicted"/>
<organism evidence="2 3">
    <name type="scientific">Sinisalibacter lacisalsi</name>
    <dbReference type="NCBI Taxonomy" id="1526570"/>
    <lineage>
        <taxon>Bacteria</taxon>
        <taxon>Pseudomonadati</taxon>
        <taxon>Pseudomonadota</taxon>
        <taxon>Alphaproteobacteria</taxon>
        <taxon>Rhodobacterales</taxon>
        <taxon>Roseobacteraceae</taxon>
        <taxon>Sinisalibacter</taxon>
    </lineage>
</organism>
<feature type="chain" id="PRO_5046892181" description="DUF3108 domain-containing protein" evidence="1">
    <location>
        <begin position="27"/>
        <end position="215"/>
    </location>
</feature>
<gene>
    <name evidence="2" type="ORF">GCM10011358_31130</name>
</gene>
<keyword evidence="3" id="KW-1185">Reference proteome</keyword>
<accession>A0ABQ1QW41</accession>
<dbReference type="RefSeq" id="WP_188529497.1">
    <property type="nucleotide sequence ID" value="NZ_BMGI01000005.1"/>
</dbReference>
<comment type="caution">
    <text evidence="2">The sequence shown here is derived from an EMBL/GenBank/DDBJ whole genome shotgun (WGS) entry which is preliminary data.</text>
</comment>
<evidence type="ECO:0000313" key="2">
    <source>
        <dbReference type="EMBL" id="GGD45182.1"/>
    </source>
</evidence>
<feature type="signal peptide" evidence="1">
    <location>
        <begin position="1"/>
        <end position="26"/>
    </location>
</feature>
<dbReference type="EMBL" id="BMGI01000005">
    <property type="protein sequence ID" value="GGD45182.1"/>
    <property type="molecule type" value="Genomic_DNA"/>
</dbReference>
<evidence type="ECO:0008006" key="4">
    <source>
        <dbReference type="Google" id="ProtNLM"/>
    </source>
</evidence>
<keyword evidence="1" id="KW-0732">Signal</keyword>
<evidence type="ECO:0000256" key="1">
    <source>
        <dbReference type="SAM" id="SignalP"/>
    </source>
</evidence>